<evidence type="ECO:0000313" key="1">
    <source>
        <dbReference type="EMBL" id="ERM97545.1"/>
    </source>
</evidence>
<accession>U5CUJ3</accession>
<sequence length="59" mass="6258">MGAADLYQQEALQIGEADSQTLHVLRRAIGFANLQSLVRGVGCAFATYYGDSTGLPAQL</sequence>
<name>U5CUJ3_AMBTC</name>
<dbReference type="EMBL" id="KI396094">
    <property type="protein sequence ID" value="ERM97545.1"/>
    <property type="molecule type" value="Genomic_DNA"/>
</dbReference>
<organism evidence="1 2">
    <name type="scientific">Amborella trichopoda</name>
    <dbReference type="NCBI Taxonomy" id="13333"/>
    <lineage>
        <taxon>Eukaryota</taxon>
        <taxon>Viridiplantae</taxon>
        <taxon>Streptophyta</taxon>
        <taxon>Embryophyta</taxon>
        <taxon>Tracheophyta</taxon>
        <taxon>Spermatophyta</taxon>
        <taxon>Magnoliopsida</taxon>
        <taxon>Amborellales</taxon>
        <taxon>Amborellaceae</taxon>
        <taxon>Amborella</taxon>
    </lineage>
</organism>
<dbReference type="Proteomes" id="UP000017836">
    <property type="component" value="Unassembled WGS sequence"/>
</dbReference>
<gene>
    <name evidence="1" type="ORF">AMTR_s04720p00006570</name>
</gene>
<proteinExistence type="predicted"/>
<keyword evidence="2" id="KW-1185">Reference proteome</keyword>
<evidence type="ECO:0000313" key="2">
    <source>
        <dbReference type="Proteomes" id="UP000017836"/>
    </source>
</evidence>
<dbReference type="Gramene" id="ERM97545">
    <property type="protein sequence ID" value="ERM97545"/>
    <property type="gene ID" value="AMTR_s04720p00006570"/>
</dbReference>
<reference evidence="2" key="1">
    <citation type="journal article" date="2013" name="Science">
        <title>The Amborella genome and the evolution of flowering plants.</title>
        <authorList>
            <consortium name="Amborella Genome Project"/>
        </authorList>
    </citation>
    <scope>NUCLEOTIDE SEQUENCE [LARGE SCALE GENOMIC DNA]</scope>
</reference>
<protein>
    <submittedName>
        <fullName evidence="1">Uncharacterized protein</fullName>
    </submittedName>
</protein>
<dbReference type="HOGENOM" id="CLU_2963945_0_0_1"/>
<dbReference type="AlphaFoldDB" id="U5CUJ3"/>